<dbReference type="Pfam" id="PF02826">
    <property type="entry name" value="2-Hacid_dh_C"/>
    <property type="match status" value="1"/>
</dbReference>
<proteinExistence type="predicted"/>
<sequence>MDIKNILFVSPMYKDIQSILNDKRVNEEKQFRFRSEEDVVEEDYLWADGFVSFKRPDNFSFANMKWVHSFGAGVDKILQGEPWKEDVVLTRTISSFGQKISEYCLSYILGDVQKHDTYEELKNEKDWNPLVPIPLHEKQAVIYGTGVIGQEVAKTLSYFGVKVYGVSLSGNKKDHFQDVFSSESDYTHILAKTEYVINTMPLTEKTKEMFHSTLFSHMNEAMFINVGRGESVSNQDLLEALTKKNVRFAVLDVFHEEPLPKEDPFWAHPQVTVTPHISAVTTPNEGVDCFLETLDRLEKDQPLLNEVDLSKGF</sequence>
<dbReference type="Proteomes" id="UP000248214">
    <property type="component" value="Unassembled WGS sequence"/>
</dbReference>
<dbReference type="AlphaFoldDB" id="A0A323TR47"/>
<evidence type="ECO:0000256" key="1">
    <source>
        <dbReference type="ARBA" id="ARBA00023002"/>
    </source>
</evidence>
<dbReference type="CDD" id="cd05300">
    <property type="entry name" value="2-Hacid_dh_1"/>
    <property type="match status" value="1"/>
</dbReference>
<dbReference type="OrthoDB" id="9805416at2"/>
<dbReference type="GO" id="GO:0051287">
    <property type="term" value="F:NAD binding"/>
    <property type="evidence" value="ECO:0007669"/>
    <property type="project" value="InterPro"/>
</dbReference>
<keyword evidence="1" id="KW-0560">Oxidoreductase</keyword>
<dbReference type="RefSeq" id="WP_110608638.1">
    <property type="nucleotide sequence ID" value="NZ_PDOD01000001.1"/>
</dbReference>
<feature type="domain" description="D-isomer specific 2-hydroxyacid dehydrogenase NAD-binding" evidence="3">
    <location>
        <begin position="106"/>
        <end position="278"/>
    </location>
</feature>
<gene>
    <name evidence="4" type="ORF">CR194_05670</name>
</gene>
<name>A0A323TR47_9BACI</name>
<keyword evidence="2" id="KW-0520">NAD</keyword>
<dbReference type="InterPro" id="IPR036291">
    <property type="entry name" value="NAD(P)-bd_dom_sf"/>
</dbReference>
<dbReference type="GO" id="GO:0016491">
    <property type="term" value="F:oxidoreductase activity"/>
    <property type="evidence" value="ECO:0007669"/>
    <property type="project" value="UniProtKB-KW"/>
</dbReference>
<evidence type="ECO:0000256" key="2">
    <source>
        <dbReference type="ARBA" id="ARBA00023027"/>
    </source>
</evidence>
<keyword evidence="5" id="KW-1185">Reference proteome</keyword>
<dbReference type="InterPro" id="IPR006140">
    <property type="entry name" value="D-isomer_DH_NAD-bd"/>
</dbReference>
<dbReference type="PANTHER" id="PTHR43333">
    <property type="entry name" value="2-HACID_DH_C DOMAIN-CONTAINING PROTEIN"/>
    <property type="match status" value="1"/>
</dbReference>
<evidence type="ECO:0000313" key="5">
    <source>
        <dbReference type="Proteomes" id="UP000248214"/>
    </source>
</evidence>
<evidence type="ECO:0000259" key="3">
    <source>
        <dbReference type="Pfam" id="PF02826"/>
    </source>
</evidence>
<protein>
    <submittedName>
        <fullName evidence="4">Dihydrofolate reductase</fullName>
    </submittedName>
</protein>
<dbReference type="SUPFAM" id="SSF51735">
    <property type="entry name" value="NAD(P)-binding Rossmann-fold domains"/>
    <property type="match status" value="1"/>
</dbReference>
<evidence type="ECO:0000313" key="4">
    <source>
        <dbReference type="EMBL" id="PYZ95003.1"/>
    </source>
</evidence>
<organism evidence="4 5">
    <name type="scientific">Salipaludibacillus keqinensis</name>
    <dbReference type="NCBI Taxonomy" id="2045207"/>
    <lineage>
        <taxon>Bacteria</taxon>
        <taxon>Bacillati</taxon>
        <taxon>Bacillota</taxon>
        <taxon>Bacilli</taxon>
        <taxon>Bacillales</taxon>
        <taxon>Bacillaceae</taxon>
    </lineage>
</organism>
<comment type="caution">
    <text evidence="4">The sequence shown here is derived from an EMBL/GenBank/DDBJ whole genome shotgun (WGS) entry which is preliminary data.</text>
</comment>
<accession>A0A323TR47</accession>
<dbReference type="Gene3D" id="3.40.50.720">
    <property type="entry name" value="NAD(P)-binding Rossmann-like Domain"/>
    <property type="match status" value="2"/>
</dbReference>
<dbReference type="EMBL" id="PDOD01000001">
    <property type="protein sequence ID" value="PYZ95003.1"/>
    <property type="molecule type" value="Genomic_DNA"/>
</dbReference>
<reference evidence="4 5" key="1">
    <citation type="submission" date="2017-10" db="EMBL/GenBank/DDBJ databases">
        <title>Bacillus sp. nov., a halophilic bacterium isolated from a Keqin Lake.</title>
        <authorList>
            <person name="Wang H."/>
        </authorList>
    </citation>
    <scope>NUCLEOTIDE SEQUENCE [LARGE SCALE GENOMIC DNA]</scope>
    <source>
        <strain evidence="4 5">KQ-12</strain>
    </source>
</reference>
<dbReference type="PANTHER" id="PTHR43333:SF1">
    <property type="entry name" value="D-ISOMER SPECIFIC 2-HYDROXYACID DEHYDROGENASE NAD-BINDING DOMAIN-CONTAINING PROTEIN"/>
    <property type="match status" value="1"/>
</dbReference>